<name>A0AAU7U4H9_9DEIO</name>
<dbReference type="RefSeq" id="WP_350240826.1">
    <property type="nucleotide sequence ID" value="NZ_CP158296.1"/>
</dbReference>
<evidence type="ECO:0008006" key="3">
    <source>
        <dbReference type="Google" id="ProtNLM"/>
    </source>
</evidence>
<geneLocation type="plasmid" evidence="2">
    <name>pDson04</name>
</geneLocation>
<dbReference type="AlphaFoldDB" id="A0AAU7U4H9"/>
<dbReference type="EMBL" id="CP158296">
    <property type="protein sequence ID" value="XBV83386.1"/>
    <property type="molecule type" value="Genomic_DNA"/>
</dbReference>
<keyword evidence="2" id="KW-0614">Plasmid</keyword>
<gene>
    <name evidence="2" type="ORF">ABOD76_01260</name>
</gene>
<proteinExistence type="predicted"/>
<evidence type="ECO:0000313" key="2">
    <source>
        <dbReference type="EMBL" id="XBV83386.1"/>
    </source>
</evidence>
<dbReference type="KEGG" id="dsc:ABOD76_01260"/>
<protein>
    <recommendedName>
        <fullName evidence="3">ArsR family transcriptional regulator</fullName>
    </recommendedName>
</protein>
<accession>A0AAU7U4H9</accession>
<feature type="region of interest" description="Disordered" evidence="1">
    <location>
        <begin position="60"/>
        <end position="92"/>
    </location>
</feature>
<organism evidence="2">
    <name type="scientific">Deinococcus sonorensis KR-87</name>
    <dbReference type="NCBI Taxonomy" id="694439"/>
    <lineage>
        <taxon>Bacteria</taxon>
        <taxon>Thermotogati</taxon>
        <taxon>Deinococcota</taxon>
        <taxon>Deinococci</taxon>
        <taxon>Deinococcales</taxon>
        <taxon>Deinococcaceae</taxon>
        <taxon>Deinococcus</taxon>
    </lineage>
</organism>
<reference evidence="2" key="1">
    <citation type="submission" date="2024-06" db="EMBL/GenBank/DDBJ databases">
        <title>Draft Genome Sequence of Deinococcus sonorensis Type Strain KR-87, a Biofilm Producing Representative of the Genus Deinococcus.</title>
        <authorList>
            <person name="Boren L.S."/>
            <person name="Grosso R.A."/>
            <person name="Hugenberg-Cox A.N."/>
            <person name="Hill J.T.E."/>
            <person name="Albert C.M."/>
            <person name="Tuohy J.M."/>
        </authorList>
    </citation>
    <scope>NUCLEOTIDE SEQUENCE</scope>
    <source>
        <strain evidence="2">KR-87</strain>
        <plasmid evidence="2">pDson04</plasmid>
    </source>
</reference>
<sequence length="92" mass="10047">MTQKPTEAQARVLTALRDGAELKSHARGERGPYYTLNGRRLSVTLLKALEGLRWIERQGRPGQPVAAYDLTPSGRAALAPSGDPAHQEPEDE</sequence>
<evidence type="ECO:0000256" key="1">
    <source>
        <dbReference type="SAM" id="MobiDB-lite"/>
    </source>
</evidence>